<protein>
    <submittedName>
        <fullName evidence="1">Uncharacterized protein</fullName>
    </submittedName>
</protein>
<accession>A0ACC2X744</accession>
<keyword evidence="2" id="KW-1185">Reference proteome</keyword>
<evidence type="ECO:0000313" key="1">
    <source>
        <dbReference type="EMBL" id="KAJ9119608.1"/>
    </source>
</evidence>
<proteinExistence type="predicted"/>
<reference evidence="1" key="1">
    <citation type="submission" date="2023-04" db="EMBL/GenBank/DDBJ databases">
        <title>Draft Genome sequencing of Naganishia species isolated from polar environments using Oxford Nanopore Technology.</title>
        <authorList>
            <person name="Leo P."/>
            <person name="Venkateswaran K."/>
        </authorList>
    </citation>
    <scope>NUCLEOTIDE SEQUENCE</scope>
    <source>
        <strain evidence="1">MNA-CCFEE 5425</strain>
    </source>
</reference>
<dbReference type="EMBL" id="JASBWU010000008">
    <property type="protein sequence ID" value="KAJ9119608.1"/>
    <property type="molecule type" value="Genomic_DNA"/>
</dbReference>
<dbReference type="Proteomes" id="UP001243375">
    <property type="component" value="Unassembled WGS sequence"/>
</dbReference>
<name>A0ACC2X744_9TREE</name>
<comment type="caution">
    <text evidence="1">The sequence shown here is derived from an EMBL/GenBank/DDBJ whole genome shotgun (WGS) entry which is preliminary data.</text>
</comment>
<organism evidence="1 2">
    <name type="scientific">Naganishia vaughanmartiniae</name>
    <dbReference type="NCBI Taxonomy" id="1424756"/>
    <lineage>
        <taxon>Eukaryota</taxon>
        <taxon>Fungi</taxon>
        <taxon>Dikarya</taxon>
        <taxon>Basidiomycota</taxon>
        <taxon>Agaricomycotina</taxon>
        <taxon>Tremellomycetes</taxon>
        <taxon>Filobasidiales</taxon>
        <taxon>Filobasidiaceae</taxon>
        <taxon>Naganishia</taxon>
    </lineage>
</organism>
<gene>
    <name evidence="1" type="ORF">QFC22_003317</name>
</gene>
<evidence type="ECO:0000313" key="2">
    <source>
        <dbReference type="Proteomes" id="UP001243375"/>
    </source>
</evidence>
<sequence>MFLPPHQPILRLPDGLPELIQATTALPTYSAFLAQVVHNAVDANASHISCWINPTCWSIRVTDDGQGISKDELKGGLGCEFGTSSKYRAARRGDAADDGGFLGSRGRALASMGTLAALEIISRRQGFTTTYHKSIKASVSHCLRLTHKTRPSTISVLLIRMEKSCPLRDPTSTRNLARGQPLS</sequence>